<comment type="caution">
    <text evidence="2">The sequence shown here is derived from an EMBL/GenBank/DDBJ whole genome shotgun (WGS) entry which is preliminary data.</text>
</comment>
<accession>A0ABX4TX53</accession>
<sequence length="111" mass="12299">DSLVRRGSVGAALCCEEASTDKACLLLVPASSQHKAAPTKDASDERYLFFAISHIYSANSKPAQYLSKRARPRNRQRVRCSNRASLRRGRCMKPRSSGRSALFGIRSRTGR</sequence>
<feature type="non-terminal residue" evidence="2">
    <location>
        <position position="1"/>
    </location>
</feature>
<dbReference type="EMBL" id="PJCJ01000015">
    <property type="protein sequence ID" value="PLV12428.1"/>
    <property type="molecule type" value="Genomic_DNA"/>
</dbReference>
<gene>
    <name evidence="2" type="ORF">CXG47_20445</name>
</gene>
<evidence type="ECO:0000313" key="2">
    <source>
        <dbReference type="EMBL" id="PLV12428.1"/>
    </source>
</evidence>
<name>A0ABX4TX53_PSEDL</name>
<dbReference type="Proteomes" id="UP000234744">
    <property type="component" value="Unassembled WGS sequence"/>
</dbReference>
<evidence type="ECO:0000313" key="3">
    <source>
        <dbReference type="Proteomes" id="UP000234744"/>
    </source>
</evidence>
<reference evidence="2 3" key="1">
    <citation type="submission" date="2017-12" db="EMBL/GenBank/DDBJ databases">
        <title>Detection of the carbapenemase gene blaVIM-5 in members of the Pseudomonas putida group isolated from polluted Nigerian wetlands.</title>
        <authorList>
            <person name="Adelowo O."/>
            <person name="Vollmers J."/>
            <person name="Maeusezahl I."/>
            <person name="Kaster A.-K."/>
            <person name="Mueller J.A."/>
        </authorList>
    </citation>
    <scope>NUCLEOTIDE SEQUENCE [LARGE SCALE GENOMIC DNA]</scope>
    <source>
        <strain evidence="2 3">MR69</strain>
    </source>
</reference>
<evidence type="ECO:0000256" key="1">
    <source>
        <dbReference type="SAM" id="MobiDB-lite"/>
    </source>
</evidence>
<feature type="region of interest" description="Disordered" evidence="1">
    <location>
        <begin position="65"/>
        <end position="111"/>
    </location>
</feature>
<keyword evidence="3" id="KW-1185">Reference proteome</keyword>
<organism evidence="2 3">
    <name type="scientific">Pseudomonas plecoglossicida</name>
    <dbReference type="NCBI Taxonomy" id="70775"/>
    <lineage>
        <taxon>Bacteria</taxon>
        <taxon>Pseudomonadati</taxon>
        <taxon>Pseudomonadota</taxon>
        <taxon>Gammaproteobacteria</taxon>
        <taxon>Pseudomonadales</taxon>
        <taxon>Pseudomonadaceae</taxon>
        <taxon>Pseudomonas</taxon>
    </lineage>
</organism>
<feature type="compositionally biased region" description="Basic residues" evidence="1">
    <location>
        <begin position="68"/>
        <end position="93"/>
    </location>
</feature>
<protein>
    <submittedName>
        <fullName evidence="2">Uncharacterized protein</fullName>
    </submittedName>
</protein>
<proteinExistence type="predicted"/>